<dbReference type="InterPro" id="IPR031680">
    <property type="entry name" value="Hepar_II_III_N"/>
</dbReference>
<dbReference type="Proteomes" id="UP000620874">
    <property type="component" value="Unassembled WGS sequence"/>
</dbReference>
<reference evidence="8 9" key="1">
    <citation type="submission" date="2020-08" db="EMBL/GenBank/DDBJ databases">
        <title>A Genomic Blueprint of the Chicken Gut Microbiome.</title>
        <authorList>
            <person name="Gilroy R."/>
            <person name="Ravi A."/>
            <person name="Getino M."/>
            <person name="Pursley I."/>
            <person name="Horton D.L."/>
            <person name="Alikhan N.-F."/>
            <person name="Baker D."/>
            <person name="Gharbi K."/>
            <person name="Hall N."/>
            <person name="Watson M."/>
            <person name="Adriaenssens E.M."/>
            <person name="Foster-Nyarko E."/>
            <person name="Jarju S."/>
            <person name="Secka A."/>
            <person name="Antonio M."/>
            <person name="Oren A."/>
            <person name="Chaudhuri R."/>
            <person name="La Ragione R.M."/>
            <person name="Hildebrand F."/>
            <person name="Pallen M.J."/>
        </authorList>
    </citation>
    <scope>NUCLEOTIDE SEQUENCE [LARGE SCALE GENOMIC DNA]</scope>
    <source>
        <strain evidence="8 9">Sa1CVN1</strain>
    </source>
</reference>
<dbReference type="EMBL" id="JACSPP010000031">
    <property type="protein sequence ID" value="MBD8040832.1"/>
    <property type="molecule type" value="Genomic_DNA"/>
</dbReference>
<gene>
    <name evidence="8" type="ORF">H9625_10380</name>
</gene>
<proteinExistence type="predicted"/>
<keyword evidence="4" id="KW-0456">Lyase</keyword>
<evidence type="ECO:0000256" key="4">
    <source>
        <dbReference type="ARBA" id="ARBA00023239"/>
    </source>
</evidence>
<evidence type="ECO:0000259" key="7">
    <source>
        <dbReference type="Pfam" id="PF16889"/>
    </source>
</evidence>
<keyword evidence="3" id="KW-0574">Periplasm</keyword>
<dbReference type="PANTHER" id="PTHR39210:SF1">
    <property type="entry name" value="HEPARIN-SULFATE LYASE"/>
    <property type="match status" value="1"/>
</dbReference>
<evidence type="ECO:0000313" key="9">
    <source>
        <dbReference type="Proteomes" id="UP000620874"/>
    </source>
</evidence>
<evidence type="ECO:0000256" key="1">
    <source>
        <dbReference type="ARBA" id="ARBA00004418"/>
    </source>
</evidence>
<dbReference type="Pfam" id="PF07940">
    <property type="entry name" value="Hepar_II_III_C"/>
    <property type="match status" value="1"/>
</dbReference>
<comment type="caution">
    <text evidence="8">The sequence shown here is derived from an EMBL/GenBank/DDBJ whole genome shotgun (WGS) entry which is preliminary data.</text>
</comment>
<dbReference type="InterPro" id="IPR054646">
    <property type="entry name" value="HepC"/>
</dbReference>
<dbReference type="InterPro" id="IPR008929">
    <property type="entry name" value="Chondroitin_lyas"/>
</dbReference>
<dbReference type="NCBIfam" id="NF045573">
    <property type="entry name" value="Hepsulflyase_CFB"/>
    <property type="match status" value="1"/>
</dbReference>
<feature type="chain" id="PRO_5046304869" evidence="5">
    <location>
        <begin position="19"/>
        <end position="651"/>
    </location>
</feature>
<comment type="subcellular location">
    <subcellularLocation>
        <location evidence="1">Periplasm</location>
    </subcellularLocation>
</comment>
<dbReference type="Gene3D" id="2.70.98.70">
    <property type="match status" value="1"/>
</dbReference>
<evidence type="ECO:0000256" key="5">
    <source>
        <dbReference type="SAM" id="SignalP"/>
    </source>
</evidence>
<evidence type="ECO:0000313" key="8">
    <source>
        <dbReference type="EMBL" id="MBD8040832.1"/>
    </source>
</evidence>
<keyword evidence="9" id="KW-1185">Reference proteome</keyword>
<protein>
    <submittedName>
        <fullName evidence="8">Heparinase II/III family protein</fullName>
    </submittedName>
</protein>
<dbReference type="InterPro" id="IPR012480">
    <property type="entry name" value="Hepar_II_III_C"/>
</dbReference>
<evidence type="ECO:0000256" key="3">
    <source>
        <dbReference type="ARBA" id="ARBA00022764"/>
    </source>
</evidence>
<keyword evidence="2 5" id="KW-0732">Signal</keyword>
<feature type="signal peptide" evidence="5">
    <location>
        <begin position="1"/>
        <end position="18"/>
    </location>
</feature>
<dbReference type="Gene3D" id="1.50.10.100">
    <property type="entry name" value="Chondroitin AC/alginate lyase"/>
    <property type="match status" value="1"/>
</dbReference>
<sequence length="651" mass="75135">MKTFCLICLCLWANLMRAQVLDRSAFELLNLDYPGLEKVKTACDAGDTLRAAEELLAYYRSRTGVSTPDLDLEHLSLSERERGWADDALEHTFYVHDGYQPPFNYGKDIDWRYWPVQDNELRWQLHRHKWFTPMGKAYRLTGDEKYAREWALQYADWIKKNPLVEIPKALYELQDDAEGEAENVRFAWRPLEASHRLQDQINQFLLFLPSPSFTPAFLTQFLSNYHRHALHVMRNYSAEGNHLLFEAQRVLYAGAFFPEFKEAAGWRKSGIDILNREIKKQVYPDGGQYELDLHYHPACIDIFCKALRMADVNGFRSEFPQSYTDTIESMIVFYMNLCFPDYTNPCFSDAKRGSRKGDIARYKAWAKLFPDNAQIRYFATEGKEGLPPANLSKGFLDSGFFAFRNGWGKDATVMVIKAGPAGEWHSQPDNGTFELWVQGKNLFPDSGSYVYEGNEEVTRLRNWFRRTASHNTLTLDGKNLEDRVSHTKSWQPEGEVQSLVTEHESYKGLTHRRTFFFIEGSYFVIVDEALGDATGTVNLNWHLCDGKVNIDPEHLALSSAFEGDVQVKLQCFAPRHTVLKEEEGWYSIAYRQRTERTSVSLNTPKASEPLRYITVICPYRLPEGEPKIKARFAGESRIEVSVDGQKRTLAY</sequence>
<evidence type="ECO:0000259" key="6">
    <source>
        <dbReference type="Pfam" id="PF07940"/>
    </source>
</evidence>
<feature type="domain" description="Heparinase II/III-like C-terminal" evidence="6">
    <location>
        <begin position="390"/>
        <end position="629"/>
    </location>
</feature>
<organism evidence="8 9">
    <name type="scientific">Phocaeicola intestinalis</name>
    <dbReference type="NCBI Taxonomy" id="2762212"/>
    <lineage>
        <taxon>Bacteria</taxon>
        <taxon>Pseudomonadati</taxon>
        <taxon>Bacteroidota</taxon>
        <taxon>Bacteroidia</taxon>
        <taxon>Bacteroidales</taxon>
        <taxon>Bacteroidaceae</taxon>
        <taxon>Phocaeicola</taxon>
    </lineage>
</organism>
<dbReference type="PANTHER" id="PTHR39210">
    <property type="entry name" value="HEPARIN-SULFATE LYASE"/>
    <property type="match status" value="1"/>
</dbReference>
<feature type="domain" description="Heparin-sulfate lyase N-terminal" evidence="7">
    <location>
        <begin position="25"/>
        <end position="377"/>
    </location>
</feature>
<dbReference type="Pfam" id="PF16889">
    <property type="entry name" value="Hepar_II_III_N"/>
    <property type="match status" value="1"/>
</dbReference>
<evidence type="ECO:0000256" key="2">
    <source>
        <dbReference type="ARBA" id="ARBA00022729"/>
    </source>
</evidence>
<name>A0ABR8Y9I3_9BACT</name>
<dbReference type="SUPFAM" id="SSF48230">
    <property type="entry name" value="Chondroitin AC/alginate lyase"/>
    <property type="match status" value="1"/>
</dbReference>
<accession>A0ABR8Y9I3</accession>